<proteinExistence type="predicted"/>
<dbReference type="Pfam" id="PF01871">
    <property type="entry name" value="AMMECR1"/>
    <property type="match status" value="1"/>
</dbReference>
<dbReference type="KEGG" id="nam:NAMH_1747"/>
<evidence type="ECO:0000313" key="3">
    <source>
        <dbReference type="Proteomes" id="UP000000448"/>
    </source>
</evidence>
<dbReference type="EMBL" id="CP001279">
    <property type="protein sequence ID" value="ACM92099.1"/>
    <property type="molecule type" value="Genomic_DNA"/>
</dbReference>
<organism evidence="2 3">
    <name type="scientific">Nautilia profundicola (strain ATCC BAA-1463 / DSM 18972 / AmH)</name>
    <dbReference type="NCBI Taxonomy" id="598659"/>
    <lineage>
        <taxon>Bacteria</taxon>
        <taxon>Pseudomonadati</taxon>
        <taxon>Campylobacterota</taxon>
        <taxon>Epsilonproteobacteria</taxon>
        <taxon>Nautiliales</taxon>
        <taxon>Nautiliaceae</taxon>
        <taxon>Nautilia</taxon>
    </lineage>
</organism>
<gene>
    <name evidence="2" type="ordered locus">NAMH_1747</name>
</gene>
<dbReference type="NCBIfam" id="TIGR00296">
    <property type="entry name" value="TIGR00296 family protein"/>
    <property type="match status" value="1"/>
</dbReference>
<evidence type="ECO:0000313" key="2">
    <source>
        <dbReference type="EMBL" id="ACM92099.1"/>
    </source>
</evidence>
<evidence type="ECO:0000259" key="1">
    <source>
        <dbReference type="PROSITE" id="PS51112"/>
    </source>
</evidence>
<dbReference type="InterPro" id="IPR027623">
    <property type="entry name" value="AmmeMemoSam_A"/>
</dbReference>
<dbReference type="eggNOG" id="COG2078">
    <property type="taxonomic scope" value="Bacteria"/>
</dbReference>
<reference evidence="2 3" key="1">
    <citation type="journal article" date="2009" name="PLoS Genet.">
        <title>Adaptations to submarine hydrothermal environments exemplified by the genome of Nautilia profundicola.</title>
        <authorList>
            <person name="Campbell B.J."/>
            <person name="Smith J.L."/>
            <person name="Hanson T.E."/>
            <person name="Klotz M.G."/>
            <person name="Stein L.Y."/>
            <person name="Lee C.K."/>
            <person name="Wu D."/>
            <person name="Robinson J.M."/>
            <person name="Khouri H.M."/>
            <person name="Eisen J.A."/>
            <person name="Cary S.C."/>
        </authorList>
    </citation>
    <scope>NUCLEOTIDE SEQUENCE [LARGE SCALE GENOMIC DNA]</scope>
    <source>
        <strain evidence="3">ATCC BAA-1463 / DSM 18972 / AmH</strain>
    </source>
</reference>
<sequence>MEDLRVLLKLARMSILEEFEGKKLIDKEEWIKKYPFLAEKRACFVTLKMKDKPRGSNLRGCIGSILPYRPLIDDVVANAKAAAFEDPRFPPLTPEEFERVKIEVSVLTIPEKLEYEDKEDLMKKIRPGVDGVILQLANHQATFLPSVWEELPVFELFFAHLCMKAGLPGDCLMYHPTIYTYQAIEVEEEE</sequence>
<dbReference type="InterPro" id="IPR002733">
    <property type="entry name" value="AMMECR1_domain"/>
</dbReference>
<dbReference type="PANTHER" id="PTHR13016:SF0">
    <property type="entry name" value="AMME SYNDROME CANDIDATE GENE 1 PROTEIN"/>
    <property type="match status" value="1"/>
</dbReference>
<dbReference type="NCBIfam" id="TIGR04335">
    <property type="entry name" value="AmmeMemoSam_A"/>
    <property type="match status" value="1"/>
</dbReference>
<dbReference type="Gene3D" id="3.30.1490.150">
    <property type="entry name" value="Hypothetical protein ph0010, domain 2"/>
    <property type="match status" value="1"/>
</dbReference>
<dbReference type="PANTHER" id="PTHR13016">
    <property type="entry name" value="AMMECR1 HOMOLOG"/>
    <property type="match status" value="1"/>
</dbReference>
<dbReference type="OrthoDB" id="9782820at2"/>
<dbReference type="STRING" id="598659.NAMH_1747"/>
<dbReference type="Proteomes" id="UP000000448">
    <property type="component" value="Chromosome"/>
</dbReference>
<dbReference type="Gene3D" id="3.30.700.20">
    <property type="entry name" value="Hypothetical protein ph0010, domain 1"/>
    <property type="match status" value="1"/>
</dbReference>
<dbReference type="AlphaFoldDB" id="B9L6Y4"/>
<name>B9L6Y4_NAUPA</name>
<accession>B9L6Y4</accession>
<dbReference type="RefSeq" id="WP_012663471.1">
    <property type="nucleotide sequence ID" value="NC_012115.1"/>
</dbReference>
<dbReference type="SUPFAM" id="SSF143447">
    <property type="entry name" value="AMMECR1-like"/>
    <property type="match status" value="1"/>
</dbReference>
<dbReference type="InterPro" id="IPR023473">
    <property type="entry name" value="AMMECR1"/>
</dbReference>
<dbReference type="InterPro" id="IPR027485">
    <property type="entry name" value="AMMECR1_N"/>
</dbReference>
<dbReference type="HOGENOM" id="CLU_095686_1_1_7"/>
<dbReference type="PROSITE" id="PS51112">
    <property type="entry name" value="AMMECR1"/>
    <property type="match status" value="1"/>
</dbReference>
<dbReference type="InterPro" id="IPR036071">
    <property type="entry name" value="AMMECR1_dom_sf"/>
</dbReference>
<keyword evidence="3" id="KW-1185">Reference proteome</keyword>
<feature type="domain" description="AMMECR1" evidence="1">
    <location>
        <begin position="2"/>
        <end position="190"/>
    </location>
</feature>
<protein>
    <recommendedName>
        <fullName evidence="1">AMMECR1 domain-containing protein</fullName>
    </recommendedName>
</protein>